<comment type="caution">
    <text evidence="5">The sequence shown here is derived from an EMBL/GenBank/DDBJ whole genome shotgun (WGS) entry which is preliminary data.</text>
</comment>
<dbReference type="Pfam" id="PF21761">
    <property type="entry name" value="RedAm-like_C"/>
    <property type="match status" value="1"/>
</dbReference>
<dbReference type="InterPro" id="IPR036291">
    <property type="entry name" value="NAD(P)-bd_dom_sf"/>
</dbReference>
<dbReference type="PANTHER" id="PTHR43580">
    <property type="entry name" value="OXIDOREDUCTASE GLYR1-RELATED"/>
    <property type="match status" value="1"/>
</dbReference>
<evidence type="ECO:0000259" key="4">
    <source>
        <dbReference type="Pfam" id="PF21761"/>
    </source>
</evidence>
<dbReference type="PANTHER" id="PTHR43580:SF2">
    <property type="entry name" value="CYTOKINE-LIKE NUCLEAR FACTOR N-PAC"/>
    <property type="match status" value="1"/>
</dbReference>
<dbReference type="SUPFAM" id="SSF51735">
    <property type="entry name" value="NAD(P)-binding Rossmann-fold domains"/>
    <property type="match status" value="1"/>
</dbReference>
<dbReference type="GO" id="GO:0050661">
    <property type="term" value="F:NADP binding"/>
    <property type="evidence" value="ECO:0007669"/>
    <property type="project" value="InterPro"/>
</dbReference>
<accession>A0A964UTG2</accession>
<comment type="similarity">
    <text evidence="1">Belongs to the HIBADH-related family.</text>
</comment>
<dbReference type="AlphaFoldDB" id="A0A964UTG2"/>
<dbReference type="EMBL" id="JAAAHS010000285">
    <property type="protein sequence ID" value="NBE55128.1"/>
    <property type="molecule type" value="Genomic_DNA"/>
</dbReference>
<proteinExistence type="inferred from homology"/>
<evidence type="ECO:0000256" key="2">
    <source>
        <dbReference type="ARBA" id="ARBA00023002"/>
    </source>
</evidence>
<dbReference type="InterPro" id="IPR006115">
    <property type="entry name" value="6PGDH_NADP-bd"/>
</dbReference>
<organism evidence="5 6">
    <name type="scientific">Streptomyces boluensis</name>
    <dbReference type="NCBI Taxonomy" id="1775135"/>
    <lineage>
        <taxon>Bacteria</taxon>
        <taxon>Bacillati</taxon>
        <taxon>Actinomycetota</taxon>
        <taxon>Actinomycetes</taxon>
        <taxon>Kitasatosporales</taxon>
        <taxon>Streptomycetaceae</taxon>
        <taxon>Streptomyces</taxon>
    </lineage>
</organism>
<evidence type="ECO:0000259" key="3">
    <source>
        <dbReference type="Pfam" id="PF03446"/>
    </source>
</evidence>
<protein>
    <submittedName>
        <fullName evidence="5">NAD(P)-binding domain-containing protein</fullName>
    </submittedName>
</protein>
<dbReference type="InterPro" id="IPR048666">
    <property type="entry name" value="RedAm-like_C"/>
</dbReference>
<dbReference type="OrthoDB" id="9135493at2"/>
<feature type="domain" description="NADPH-dependent reductive aminase-like C-terminal" evidence="4">
    <location>
        <begin position="166"/>
        <end position="292"/>
    </location>
</feature>
<dbReference type="GO" id="GO:0016491">
    <property type="term" value="F:oxidoreductase activity"/>
    <property type="evidence" value="ECO:0007669"/>
    <property type="project" value="UniProtKB-KW"/>
</dbReference>
<sequence length="298" mass="31314">MRENQRHTSRVSVLGLGRMGAPIARTLLAQGHHVTVWNRTPERAEPLVRDGARVAGTVAEAVSDGELVLVTLLDHEAARDTLARAGERLRDRVVVNLTTSTPQQARELAGQVAGHGAQYLDGAMLGLPETVGTTEAFFLYSGDAEAFARHHAVLELLAPAHHLGTDPGLAEFEDLALLGGGYATLAGFVHSAALLASVGRRASEFVPLLSRWLTGLLAFLPELAREIDAGAYADGASTVAMNRTAVAGLVEVSRAQGVPPGPHAALLDLLTRREAEGHGGDSFASVVEPLRRPGPPVG</sequence>
<dbReference type="Gene3D" id="1.10.1040.10">
    <property type="entry name" value="N-(1-d-carboxylethyl)-l-norvaline Dehydrogenase, domain 2"/>
    <property type="match status" value="1"/>
</dbReference>
<keyword evidence="6" id="KW-1185">Reference proteome</keyword>
<name>A0A964UTG2_9ACTN</name>
<evidence type="ECO:0000256" key="1">
    <source>
        <dbReference type="ARBA" id="ARBA00009080"/>
    </source>
</evidence>
<dbReference type="InterPro" id="IPR051265">
    <property type="entry name" value="HIBADH-related_NP60_sf"/>
</dbReference>
<keyword evidence="2" id="KW-0560">Oxidoreductase</keyword>
<dbReference type="RefSeq" id="WP_161702592.1">
    <property type="nucleotide sequence ID" value="NZ_JAAAHS010000285.1"/>
</dbReference>
<dbReference type="PIRSF" id="PIRSF000103">
    <property type="entry name" value="HIBADH"/>
    <property type="match status" value="1"/>
</dbReference>
<dbReference type="Pfam" id="PF03446">
    <property type="entry name" value="NAD_binding_2"/>
    <property type="match status" value="1"/>
</dbReference>
<feature type="domain" description="6-phosphogluconate dehydrogenase NADP-binding" evidence="3">
    <location>
        <begin position="11"/>
        <end position="158"/>
    </location>
</feature>
<dbReference type="InterPro" id="IPR015815">
    <property type="entry name" value="HIBADH-related"/>
</dbReference>
<dbReference type="Proteomes" id="UP000598297">
    <property type="component" value="Unassembled WGS sequence"/>
</dbReference>
<reference evidence="5" key="1">
    <citation type="submission" date="2020-01" db="EMBL/GenBank/DDBJ databases">
        <title>Whole-genome analyses of novel actinobacteria.</title>
        <authorList>
            <person name="Sahin N."/>
        </authorList>
    </citation>
    <scope>NUCLEOTIDE SEQUENCE</scope>
    <source>
        <strain evidence="5">YC537</strain>
    </source>
</reference>
<evidence type="ECO:0000313" key="6">
    <source>
        <dbReference type="Proteomes" id="UP000598297"/>
    </source>
</evidence>
<evidence type="ECO:0000313" key="5">
    <source>
        <dbReference type="EMBL" id="NBE55128.1"/>
    </source>
</evidence>
<dbReference type="InterPro" id="IPR013328">
    <property type="entry name" value="6PGD_dom2"/>
</dbReference>
<gene>
    <name evidence="5" type="ORF">GUY60_27640</name>
</gene>
<dbReference type="Gene3D" id="3.40.50.720">
    <property type="entry name" value="NAD(P)-binding Rossmann-like Domain"/>
    <property type="match status" value="1"/>
</dbReference>